<dbReference type="InParanoid" id="A0A2P6N1Z6"/>
<sequence length="191" mass="22214">MATATTILASVDAEPPATHQIISSIASTSIRQDILSTGTDSPQSLSKRNTILRHFVSHDPWKADTSKLKKSDLFIQEWSPLSSYTILKSLATSDNFKKLSPDERDFLLQFLPARERNDGDVDRLFHHPDFQQCLYYYSIMMKQGQFHPKSRGYIEREREESWGNDGGWKKRLFDDYWGDLLRFNYTKETKK</sequence>
<accession>A0A2P6N1Z6</accession>
<dbReference type="EMBL" id="MDYQ01000249">
    <property type="protein sequence ID" value="PRP77965.1"/>
    <property type="molecule type" value="Genomic_DNA"/>
</dbReference>
<keyword evidence="3" id="KW-1185">Reference proteome</keyword>
<evidence type="ECO:0000313" key="2">
    <source>
        <dbReference type="EMBL" id="PRP77965.1"/>
    </source>
</evidence>
<evidence type="ECO:0000259" key="1">
    <source>
        <dbReference type="Pfam" id="PF13919"/>
    </source>
</evidence>
<protein>
    <recommendedName>
        <fullName evidence="1">ASX DEUBAD domain-containing protein</fullName>
    </recommendedName>
</protein>
<proteinExistence type="predicted"/>
<dbReference type="AlphaFoldDB" id="A0A2P6N1Z6"/>
<dbReference type="InterPro" id="IPR028020">
    <property type="entry name" value="ASX_DEUBAD_dom"/>
</dbReference>
<name>A0A2P6N1Z6_9EUKA</name>
<organism evidence="2 3">
    <name type="scientific">Planoprotostelium fungivorum</name>
    <dbReference type="NCBI Taxonomy" id="1890364"/>
    <lineage>
        <taxon>Eukaryota</taxon>
        <taxon>Amoebozoa</taxon>
        <taxon>Evosea</taxon>
        <taxon>Variosea</taxon>
        <taxon>Cavosteliida</taxon>
        <taxon>Cavosteliaceae</taxon>
        <taxon>Planoprotostelium</taxon>
    </lineage>
</organism>
<dbReference type="Proteomes" id="UP000241769">
    <property type="component" value="Unassembled WGS sequence"/>
</dbReference>
<dbReference type="Pfam" id="PF13919">
    <property type="entry name" value="ASXH"/>
    <property type="match status" value="1"/>
</dbReference>
<comment type="caution">
    <text evidence="2">The sequence shown here is derived from an EMBL/GenBank/DDBJ whole genome shotgun (WGS) entry which is preliminary data.</text>
</comment>
<feature type="domain" description="ASX DEUBAD" evidence="1">
    <location>
        <begin position="67"/>
        <end position="178"/>
    </location>
</feature>
<evidence type="ECO:0000313" key="3">
    <source>
        <dbReference type="Proteomes" id="UP000241769"/>
    </source>
</evidence>
<gene>
    <name evidence="2" type="ORF">PROFUN_14069</name>
</gene>
<reference evidence="2 3" key="1">
    <citation type="journal article" date="2018" name="Genome Biol. Evol.">
        <title>Multiple Roots of Fruiting Body Formation in Amoebozoa.</title>
        <authorList>
            <person name="Hillmann F."/>
            <person name="Forbes G."/>
            <person name="Novohradska S."/>
            <person name="Ferling I."/>
            <person name="Riege K."/>
            <person name="Groth M."/>
            <person name="Westermann M."/>
            <person name="Marz M."/>
            <person name="Spaller T."/>
            <person name="Winckler T."/>
            <person name="Schaap P."/>
            <person name="Glockner G."/>
        </authorList>
    </citation>
    <scope>NUCLEOTIDE SEQUENCE [LARGE SCALE GENOMIC DNA]</scope>
    <source>
        <strain evidence="2 3">Jena</strain>
    </source>
</reference>